<dbReference type="EMBL" id="ASHM01084357">
    <property type="protein sequence ID" value="PNX61074.1"/>
    <property type="molecule type" value="Genomic_DNA"/>
</dbReference>
<evidence type="ECO:0000256" key="1">
    <source>
        <dbReference type="SAM" id="SignalP"/>
    </source>
</evidence>
<evidence type="ECO:0000313" key="2">
    <source>
        <dbReference type="EMBL" id="PNX61074.1"/>
    </source>
</evidence>
<feature type="non-terminal residue" evidence="2">
    <location>
        <position position="78"/>
    </location>
</feature>
<reference evidence="2 3" key="1">
    <citation type="journal article" date="2014" name="Am. J. Bot.">
        <title>Genome assembly and annotation for red clover (Trifolium pratense; Fabaceae).</title>
        <authorList>
            <person name="Istvanek J."/>
            <person name="Jaros M."/>
            <person name="Krenek A."/>
            <person name="Repkova J."/>
        </authorList>
    </citation>
    <scope>NUCLEOTIDE SEQUENCE [LARGE SCALE GENOMIC DNA]</scope>
    <source>
        <strain evidence="3">cv. Tatra</strain>
        <tissue evidence="2">Young leaves</tissue>
    </source>
</reference>
<dbReference type="Proteomes" id="UP000236291">
    <property type="component" value="Unassembled WGS sequence"/>
</dbReference>
<feature type="chain" id="PRO_5014376009" evidence="1">
    <location>
        <begin position="22"/>
        <end position="78"/>
    </location>
</feature>
<reference evidence="2 3" key="2">
    <citation type="journal article" date="2017" name="Front. Plant Sci.">
        <title>Gene Classification and Mining of Molecular Markers Useful in Red Clover (Trifolium pratense) Breeding.</title>
        <authorList>
            <person name="Istvanek J."/>
            <person name="Dluhosova J."/>
            <person name="Dluhos P."/>
            <person name="Patkova L."/>
            <person name="Nedelnik J."/>
            <person name="Repkova J."/>
        </authorList>
    </citation>
    <scope>NUCLEOTIDE SEQUENCE [LARGE SCALE GENOMIC DNA]</scope>
    <source>
        <strain evidence="3">cv. Tatra</strain>
        <tissue evidence="2">Young leaves</tissue>
    </source>
</reference>
<organism evidence="2 3">
    <name type="scientific">Trifolium pratense</name>
    <name type="common">Red clover</name>
    <dbReference type="NCBI Taxonomy" id="57577"/>
    <lineage>
        <taxon>Eukaryota</taxon>
        <taxon>Viridiplantae</taxon>
        <taxon>Streptophyta</taxon>
        <taxon>Embryophyta</taxon>
        <taxon>Tracheophyta</taxon>
        <taxon>Spermatophyta</taxon>
        <taxon>Magnoliopsida</taxon>
        <taxon>eudicotyledons</taxon>
        <taxon>Gunneridae</taxon>
        <taxon>Pentapetalae</taxon>
        <taxon>rosids</taxon>
        <taxon>fabids</taxon>
        <taxon>Fabales</taxon>
        <taxon>Fabaceae</taxon>
        <taxon>Papilionoideae</taxon>
        <taxon>50 kb inversion clade</taxon>
        <taxon>NPAAA clade</taxon>
        <taxon>Hologalegina</taxon>
        <taxon>IRL clade</taxon>
        <taxon>Trifolieae</taxon>
        <taxon>Trifolium</taxon>
    </lineage>
</organism>
<dbReference type="AlphaFoldDB" id="A0A2K3K463"/>
<sequence length="78" mass="8185">MASKVALLIQGLLVMVVLVSSMGEARHLVEVATKQNNVDSVKYCAKLSGKTDGDASSDCFMIPGLPSIPGLPTWPSIP</sequence>
<feature type="signal peptide" evidence="1">
    <location>
        <begin position="1"/>
        <end position="21"/>
    </location>
</feature>
<name>A0A2K3K463_TRIPR</name>
<evidence type="ECO:0000313" key="3">
    <source>
        <dbReference type="Proteomes" id="UP000236291"/>
    </source>
</evidence>
<keyword evidence="1" id="KW-0732">Signal</keyword>
<comment type="caution">
    <text evidence="2">The sequence shown here is derived from an EMBL/GenBank/DDBJ whole genome shotgun (WGS) entry which is preliminary data.</text>
</comment>
<accession>A0A2K3K463</accession>
<proteinExistence type="predicted"/>
<gene>
    <name evidence="2" type="ORF">L195_g052267</name>
</gene>
<protein>
    <submittedName>
        <fullName evidence="2">Uncharacterized protein</fullName>
    </submittedName>
</protein>